<dbReference type="PANTHER" id="PTHR13190:SF1">
    <property type="entry name" value="AUTOPHAGY-RELATED 2, ISOFORM A"/>
    <property type="match status" value="1"/>
</dbReference>
<gene>
    <name evidence="12" type="ORF">NC653_011508</name>
</gene>
<accession>A0AAD6R2G3</accession>
<dbReference type="GO" id="GO:0043495">
    <property type="term" value="F:protein-membrane adaptor activity"/>
    <property type="evidence" value="ECO:0007669"/>
    <property type="project" value="TreeGrafter"/>
</dbReference>
<comment type="subcellular location">
    <subcellularLocation>
        <location evidence="1">Endoplasmic reticulum membrane</location>
        <topology evidence="1">Peripheral membrane protein</topology>
    </subcellularLocation>
    <subcellularLocation>
        <location evidence="2">Preautophagosomal structure membrane</location>
        <topology evidence="2">Peripheral membrane protein</topology>
    </subcellularLocation>
</comment>
<evidence type="ECO:0000256" key="2">
    <source>
        <dbReference type="ARBA" id="ARBA00004623"/>
    </source>
</evidence>
<evidence type="ECO:0000256" key="1">
    <source>
        <dbReference type="ARBA" id="ARBA00004406"/>
    </source>
</evidence>
<keyword evidence="9" id="KW-0472">Membrane</keyword>
<comment type="caution">
    <text evidence="12">The sequence shown here is derived from an EMBL/GenBank/DDBJ whole genome shotgun (WGS) entry which is preliminary data.</text>
</comment>
<comment type="catalytic activity">
    <reaction evidence="11">
        <text>a 1,2-diacyl-sn-glycero-3-phosphoethanolamine(in) = a 1,2-diacyl-sn-glycero-3-phosphoethanolamine(out)</text>
        <dbReference type="Rhea" id="RHEA:38895"/>
        <dbReference type="ChEBI" id="CHEBI:64612"/>
    </reaction>
</comment>
<evidence type="ECO:0000256" key="3">
    <source>
        <dbReference type="ARBA" id="ARBA00009714"/>
    </source>
</evidence>
<comment type="catalytic activity">
    <reaction evidence="10">
        <text>a 1,2-diacyl-sn-glycero-3-phospho-L-serine(in) = a 1,2-diacyl-sn-glycero-3-phospho-L-serine(out)</text>
        <dbReference type="Rhea" id="RHEA:38663"/>
        <dbReference type="ChEBI" id="CHEBI:57262"/>
    </reaction>
</comment>
<comment type="similarity">
    <text evidence="3">Belongs to the ATG2 family.</text>
</comment>
<dbReference type="EMBL" id="JAQIZT010000004">
    <property type="protein sequence ID" value="KAJ7001095.1"/>
    <property type="molecule type" value="Genomic_DNA"/>
</dbReference>
<dbReference type="GO" id="GO:0061723">
    <property type="term" value="P:glycophagy"/>
    <property type="evidence" value="ECO:0007669"/>
    <property type="project" value="TreeGrafter"/>
</dbReference>
<dbReference type="AlphaFoldDB" id="A0AAD6R2G3"/>
<keyword evidence="6" id="KW-0256">Endoplasmic reticulum</keyword>
<name>A0AAD6R2G3_9ROSI</name>
<evidence type="ECO:0000256" key="10">
    <source>
        <dbReference type="ARBA" id="ARBA00024479"/>
    </source>
</evidence>
<evidence type="ECO:0000313" key="13">
    <source>
        <dbReference type="Proteomes" id="UP001164929"/>
    </source>
</evidence>
<evidence type="ECO:0000256" key="8">
    <source>
        <dbReference type="ARBA" id="ARBA00023055"/>
    </source>
</evidence>
<dbReference type="PANTHER" id="PTHR13190">
    <property type="entry name" value="AUTOPHAGY-RELATED 2, ISOFORM A"/>
    <property type="match status" value="1"/>
</dbReference>
<proteinExistence type="inferred from homology"/>
<evidence type="ECO:0000256" key="5">
    <source>
        <dbReference type="ARBA" id="ARBA00022448"/>
    </source>
</evidence>
<evidence type="ECO:0000256" key="11">
    <source>
        <dbReference type="ARBA" id="ARBA00024615"/>
    </source>
</evidence>
<dbReference type="GO" id="GO:0061709">
    <property type="term" value="P:reticulophagy"/>
    <property type="evidence" value="ECO:0007669"/>
    <property type="project" value="TreeGrafter"/>
</dbReference>
<keyword evidence="8" id="KW-0445">Lipid transport</keyword>
<dbReference type="GO" id="GO:0000045">
    <property type="term" value="P:autophagosome assembly"/>
    <property type="evidence" value="ECO:0007669"/>
    <property type="project" value="TreeGrafter"/>
</dbReference>
<evidence type="ECO:0000256" key="6">
    <source>
        <dbReference type="ARBA" id="ARBA00022824"/>
    </source>
</evidence>
<dbReference type="GO" id="GO:0032266">
    <property type="term" value="F:phosphatidylinositol-3-phosphate binding"/>
    <property type="evidence" value="ECO:0007669"/>
    <property type="project" value="TreeGrafter"/>
</dbReference>
<evidence type="ECO:0000313" key="12">
    <source>
        <dbReference type="EMBL" id="KAJ7001095.1"/>
    </source>
</evidence>
<evidence type="ECO:0000256" key="7">
    <source>
        <dbReference type="ARBA" id="ARBA00023006"/>
    </source>
</evidence>
<protein>
    <recommendedName>
        <fullName evidence="4">Autophagy-related protein 2</fullName>
    </recommendedName>
</protein>
<sequence length="935" mass="101849">MNGSLDIRKLDAEVCLDPIELRLQPSTIKWFPTFMGNFPTVFAIDKSIPVHGSFTSAFSSFTGKESISEAMHPALLLDLFIFLLDDDQEDLYGQKSDQNTVDLEVHCLGAECKDIFVVLQVDSSDSNSGTVLIQNLQAEVQGALPPFPYLDESSTLVVPGVPSGNATKVKLLGTSGVTRCQFTVRSNSSNKSCTGTKSLSVQLPLLIFWVNYGSVNMILSLLKDAEKSVEMSAQRSEFPSVNKKREFSHGNMKKGSSSEVSTLTCTENLQGSISIPCARVILCFPFASGGDVGGHSSWNQFIAFDISSPLTLKEGKVLENSLTSNSCSWKRQAPRATDSLHLNVGNLEVYLVNPACKNDGISSSTVTPRRKFCAQKIVSVSNRAGSLCAIKMLWQEDPVTGPSIAEIAKSLAAPESRRKFMVKGYEFASATAVKDLGDLNSRTREEIILSSAFFLHVHLFSVTVDVSTSQYSNLHCLLDQMITGLPGMACDAVSVGELPSVSQTSILVECESVDFSIRPDTKDDIKSSLQSELPGSWHCLKLKIGKFEMLSVPNIGGIRGANFFWLAHGEGKLWGSITGVPDQEFLLISCSNSTRKRGDGGGSNALSSRLAGSEIIHIWDPKSSHDFTSVTVRCATIIAVGGRLDWLDAISSFFTLPSPEVEKASDGSLAKGDLNAPSETSFILKLVDIGISYEPHLKNSVVGALHSETGSLYSKEETAHDHGGTYSVEYLHKMGYAKVAHEALFEAILRTDCKNGLLWELECSKSHIYLETCHDTTYGLIHLAAQFQQLFAPDLEESVVHLQNRWNSVRQAQERNKLNDEGGISNHDCVPSTSQACQLDSNGSEIHVSLDDSLLGEACSLSVETPDFFSDDLSYDGSVPLAGLEKLSIGRQTPSEKLKCKSKNFDNADHGRGNGGWYGDTPLSIFEKSHFWSKW</sequence>
<organism evidence="12 13">
    <name type="scientific">Populus alba x Populus x berolinensis</name>
    <dbReference type="NCBI Taxonomy" id="444605"/>
    <lineage>
        <taxon>Eukaryota</taxon>
        <taxon>Viridiplantae</taxon>
        <taxon>Streptophyta</taxon>
        <taxon>Embryophyta</taxon>
        <taxon>Tracheophyta</taxon>
        <taxon>Spermatophyta</taxon>
        <taxon>Magnoliopsida</taxon>
        <taxon>eudicotyledons</taxon>
        <taxon>Gunneridae</taxon>
        <taxon>Pentapetalae</taxon>
        <taxon>rosids</taxon>
        <taxon>fabids</taxon>
        <taxon>Malpighiales</taxon>
        <taxon>Salicaceae</taxon>
        <taxon>Saliceae</taxon>
        <taxon>Populus</taxon>
    </lineage>
</organism>
<dbReference type="GO" id="GO:0034727">
    <property type="term" value="P:piecemeal microautophagy of the nucleus"/>
    <property type="evidence" value="ECO:0007669"/>
    <property type="project" value="TreeGrafter"/>
</dbReference>
<dbReference type="GO" id="GO:0006869">
    <property type="term" value="P:lipid transport"/>
    <property type="evidence" value="ECO:0007669"/>
    <property type="project" value="UniProtKB-KW"/>
</dbReference>
<dbReference type="GO" id="GO:0005789">
    <property type="term" value="C:endoplasmic reticulum membrane"/>
    <property type="evidence" value="ECO:0007669"/>
    <property type="project" value="UniProtKB-SubCell"/>
</dbReference>
<evidence type="ECO:0000256" key="9">
    <source>
        <dbReference type="ARBA" id="ARBA00023136"/>
    </source>
</evidence>
<evidence type="ECO:0000256" key="4">
    <source>
        <dbReference type="ARBA" id="ARBA00018070"/>
    </source>
</evidence>
<keyword evidence="7" id="KW-0072">Autophagy</keyword>
<dbReference type="GO" id="GO:0034045">
    <property type="term" value="C:phagophore assembly site membrane"/>
    <property type="evidence" value="ECO:0007669"/>
    <property type="project" value="UniProtKB-SubCell"/>
</dbReference>
<keyword evidence="5" id="KW-0813">Transport</keyword>
<dbReference type="InterPro" id="IPR026849">
    <property type="entry name" value="ATG2"/>
</dbReference>
<keyword evidence="13" id="KW-1185">Reference proteome</keyword>
<reference evidence="12 13" key="1">
    <citation type="journal article" date="2023" name="Mol. Ecol. Resour.">
        <title>Chromosome-level genome assembly of a triploid poplar Populus alba 'Berolinensis'.</title>
        <authorList>
            <person name="Chen S."/>
            <person name="Yu Y."/>
            <person name="Wang X."/>
            <person name="Wang S."/>
            <person name="Zhang T."/>
            <person name="Zhou Y."/>
            <person name="He R."/>
            <person name="Meng N."/>
            <person name="Wang Y."/>
            <person name="Liu W."/>
            <person name="Liu Z."/>
            <person name="Liu J."/>
            <person name="Guo Q."/>
            <person name="Huang H."/>
            <person name="Sederoff R.R."/>
            <person name="Wang G."/>
            <person name="Qu G."/>
            <person name="Chen S."/>
        </authorList>
    </citation>
    <scope>NUCLEOTIDE SEQUENCE [LARGE SCALE GENOMIC DNA]</scope>
    <source>
        <strain evidence="12">SC-2020</strain>
    </source>
</reference>
<dbReference type="Proteomes" id="UP001164929">
    <property type="component" value="Chromosome 4"/>
</dbReference>
<dbReference type="GO" id="GO:0000422">
    <property type="term" value="P:autophagy of mitochondrion"/>
    <property type="evidence" value="ECO:0007669"/>
    <property type="project" value="TreeGrafter"/>
</dbReference>
<dbReference type="GO" id="GO:0061908">
    <property type="term" value="C:phagophore"/>
    <property type="evidence" value="ECO:0007669"/>
    <property type="project" value="TreeGrafter"/>
</dbReference>